<dbReference type="PANTHER" id="PTHR46063:SF1">
    <property type="entry name" value="KELCH DOMAIN-CONTAINING PROTEIN 4"/>
    <property type="match status" value="1"/>
</dbReference>
<evidence type="ECO:0008006" key="4">
    <source>
        <dbReference type="Google" id="ProtNLM"/>
    </source>
</evidence>
<reference evidence="2" key="1">
    <citation type="submission" date="2020-07" db="EMBL/GenBank/DDBJ databases">
        <authorList>
            <person name="Nazaruddin N."/>
        </authorList>
    </citation>
    <scope>NUCLEOTIDE SEQUENCE</scope>
</reference>
<dbReference type="Proteomes" id="UP000752696">
    <property type="component" value="Unassembled WGS sequence"/>
</dbReference>
<organism evidence="2 3">
    <name type="scientific">Heterotrigona itama</name>
    <dbReference type="NCBI Taxonomy" id="395501"/>
    <lineage>
        <taxon>Eukaryota</taxon>
        <taxon>Metazoa</taxon>
        <taxon>Ecdysozoa</taxon>
        <taxon>Arthropoda</taxon>
        <taxon>Hexapoda</taxon>
        <taxon>Insecta</taxon>
        <taxon>Pterygota</taxon>
        <taxon>Neoptera</taxon>
        <taxon>Endopterygota</taxon>
        <taxon>Hymenoptera</taxon>
        <taxon>Apocrita</taxon>
        <taxon>Aculeata</taxon>
        <taxon>Apoidea</taxon>
        <taxon>Anthophila</taxon>
        <taxon>Apidae</taxon>
        <taxon>Heterotrigona</taxon>
    </lineage>
</organism>
<dbReference type="InterPro" id="IPR015915">
    <property type="entry name" value="Kelch-typ_b-propeller"/>
</dbReference>
<gene>
    <name evidence="2" type="ORF">MHI_LOCUS296553</name>
</gene>
<evidence type="ECO:0000256" key="1">
    <source>
        <dbReference type="SAM" id="MobiDB-lite"/>
    </source>
</evidence>
<evidence type="ECO:0000313" key="2">
    <source>
        <dbReference type="EMBL" id="CAD1472406.1"/>
    </source>
</evidence>
<evidence type="ECO:0000313" key="3">
    <source>
        <dbReference type="Proteomes" id="UP000752696"/>
    </source>
</evidence>
<feature type="region of interest" description="Disordered" evidence="1">
    <location>
        <begin position="519"/>
        <end position="554"/>
    </location>
</feature>
<dbReference type="SUPFAM" id="SSF117281">
    <property type="entry name" value="Kelch motif"/>
    <property type="match status" value="1"/>
</dbReference>
<dbReference type="Pfam" id="PF24681">
    <property type="entry name" value="Kelch_KLHDC2_KLHL20_DRC7"/>
    <property type="match status" value="1"/>
</dbReference>
<proteinExistence type="predicted"/>
<dbReference type="AlphaFoldDB" id="A0A6V7H0G0"/>
<name>A0A6V7H0G0_9HYME</name>
<comment type="caution">
    <text evidence="2">The sequence shown here is derived from an EMBL/GenBank/DDBJ whole genome shotgun (WGS) entry which is preliminary data.</text>
</comment>
<dbReference type="EMBL" id="CAJDYZ010005313">
    <property type="protein sequence ID" value="CAD1472406.1"/>
    <property type="molecule type" value="Genomic_DNA"/>
</dbReference>
<sequence>MGKKDKSKKKISGSVKTALKTEKKLNAKQKKELAALGEFLKMSKQSKQNNFNLNNVEERNIYKNKINLNIIDNDDIELVIAQIEKEEAKRQRVVEKIVAPPSRRVNFTLTAHPFKDELIMLGGEFHDGRTTFVYGDMFIYNLNKNEWMIIRAPSAPPPRCGHQAVTTTANKGELWVFGGEFSSPSESQFYHYRDLWVYRFAEKKWEKILSSGGPSARSGHRMAHIKKQLIVFGGFYDNLRDYKYYNDVYVFNLETYVWHKIELSGTPPLPRSGCVLLPTSENKLLVYGGYSKERIKKDVDKGCIHNDMFLMTPEKNDQTGLKWKWVSVKQSGIKVLPRCSASATLIQPNLAYIFGGVFDEEEEEELRGTFYNDLLALDLEKFQWHIVTLNGKKDVTTRHRRRKLKEESGQENDIEAENDMDMLSSTSVESTVVDDDGIFTVTIGPTQTFTADKKENVHKNVFVPCPRMNSGLVARHNILYLYGGIFEDEDRQYTFSDFYSLDCRKLEEWNTILKDDLSSQTWYDSSDSSSDSEDTDDNENEDDPSDKQMDIDKN</sequence>
<dbReference type="InterPro" id="IPR052588">
    <property type="entry name" value="Kelch_domain_protein"/>
</dbReference>
<feature type="compositionally biased region" description="Acidic residues" evidence="1">
    <location>
        <begin position="530"/>
        <end position="544"/>
    </location>
</feature>
<dbReference type="OrthoDB" id="4447at2759"/>
<dbReference type="Gene3D" id="2.120.10.80">
    <property type="entry name" value="Kelch-type beta propeller"/>
    <property type="match status" value="2"/>
</dbReference>
<accession>A0A6V7H0G0</accession>
<feature type="compositionally biased region" description="Basic and acidic residues" evidence="1">
    <location>
        <begin position="545"/>
        <end position="554"/>
    </location>
</feature>
<protein>
    <recommendedName>
        <fullName evidence="4">Kelch domain-containing protein 4</fullName>
    </recommendedName>
</protein>
<dbReference type="PANTHER" id="PTHR46063">
    <property type="entry name" value="KELCH DOMAIN-CONTAINING PROTEIN"/>
    <property type="match status" value="1"/>
</dbReference>
<keyword evidence="3" id="KW-1185">Reference proteome</keyword>